<proteinExistence type="predicted"/>
<keyword evidence="1" id="KW-1133">Transmembrane helix</keyword>
<dbReference type="EMBL" id="QGKX02001290">
    <property type="protein sequence ID" value="KAF3540645.1"/>
    <property type="molecule type" value="Genomic_DNA"/>
</dbReference>
<dbReference type="AlphaFoldDB" id="A0A8S9QA83"/>
<comment type="caution">
    <text evidence="2">The sequence shown here is derived from an EMBL/GenBank/DDBJ whole genome shotgun (WGS) entry which is preliminary data.</text>
</comment>
<name>A0A8S9QA83_BRACR</name>
<keyword evidence="1" id="KW-0472">Membrane</keyword>
<evidence type="ECO:0000313" key="3">
    <source>
        <dbReference type="Proteomes" id="UP000712600"/>
    </source>
</evidence>
<reference evidence="2" key="1">
    <citation type="submission" date="2019-12" db="EMBL/GenBank/DDBJ databases">
        <title>Genome sequencing and annotation of Brassica cretica.</title>
        <authorList>
            <person name="Studholme D.J."/>
            <person name="Sarris P."/>
        </authorList>
    </citation>
    <scope>NUCLEOTIDE SEQUENCE</scope>
    <source>
        <strain evidence="2">PFS-109/04</strain>
        <tissue evidence="2">Leaf</tissue>
    </source>
</reference>
<protein>
    <submittedName>
        <fullName evidence="2">Uncharacterized protein</fullName>
    </submittedName>
</protein>
<gene>
    <name evidence="2" type="ORF">F2Q69_00021412</name>
</gene>
<keyword evidence="1" id="KW-0812">Transmembrane</keyword>
<organism evidence="2 3">
    <name type="scientific">Brassica cretica</name>
    <name type="common">Mustard</name>
    <dbReference type="NCBI Taxonomy" id="69181"/>
    <lineage>
        <taxon>Eukaryota</taxon>
        <taxon>Viridiplantae</taxon>
        <taxon>Streptophyta</taxon>
        <taxon>Embryophyta</taxon>
        <taxon>Tracheophyta</taxon>
        <taxon>Spermatophyta</taxon>
        <taxon>Magnoliopsida</taxon>
        <taxon>eudicotyledons</taxon>
        <taxon>Gunneridae</taxon>
        <taxon>Pentapetalae</taxon>
        <taxon>rosids</taxon>
        <taxon>malvids</taxon>
        <taxon>Brassicales</taxon>
        <taxon>Brassicaceae</taxon>
        <taxon>Brassiceae</taxon>
        <taxon>Brassica</taxon>
    </lineage>
</organism>
<feature type="transmembrane region" description="Helical" evidence="1">
    <location>
        <begin position="12"/>
        <end position="30"/>
    </location>
</feature>
<evidence type="ECO:0000313" key="2">
    <source>
        <dbReference type="EMBL" id="KAF3540645.1"/>
    </source>
</evidence>
<accession>A0A8S9QA83</accession>
<evidence type="ECO:0000256" key="1">
    <source>
        <dbReference type="SAM" id="Phobius"/>
    </source>
</evidence>
<dbReference type="Proteomes" id="UP000712600">
    <property type="component" value="Unassembled WGS sequence"/>
</dbReference>
<sequence>MAVNGCWRAPPSALPMTVVSLAYGAICLLFAPGRHSLCAFVLSGIDLGLEPELVVWIARVHKDEVILLLLHAGLLSAPAWVSQRFTMSFNVQAAFCFPLEVYQGTLPEKVVVRWSEPGIRNLEAGIQNLEAGIQNLEAGTQRFGFFFWMNSSGNKCSSASFTPICSK</sequence>